<dbReference type="Proteomes" id="UP001372338">
    <property type="component" value="Unassembled WGS sequence"/>
</dbReference>
<dbReference type="PANTHER" id="PTHR34427:SF5">
    <property type="entry name" value="DUF4283 DOMAIN-CONTAINING PROTEIN"/>
    <property type="match status" value="1"/>
</dbReference>
<evidence type="ECO:0000313" key="2">
    <source>
        <dbReference type="Proteomes" id="UP001372338"/>
    </source>
</evidence>
<evidence type="ECO:0000313" key="1">
    <source>
        <dbReference type="EMBL" id="KAK7256876.1"/>
    </source>
</evidence>
<organism evidence="1 2">
    <name type="scientific">Crotalaria pallida</name>
    <name type="common">Smooth rattlebox</name>
    <name type="synonym">Crotalaria striata</name>
    <dbReference type="NCBI Taxonomy" id="3830"/>
    <lineage>
        <taxon>Eukaryota</taxon>
        <taxon>Viridiplantae</taxon>
        <taxon>Streptophyta</taxon>
        <taxon>Embryophyta</taxon>
        <taxon>Tracheophyta</taxon>
        <taxon>Spermatophyta</taxon>
        <taxon>Magnoliopsida</taxon>
        <taxon>eudicotyledons</taxon>
        <taxon>Gunneridae</taxon>
        <taxon>Pentapetalae</taxon>
        <taxon>rosids</taxon>
        <taxon>fabids</taxon>
        <taxon>Fabales</taxon>
        <taxon>Fabaceae</taxon>
        <taxon>Papilionoideae</taxon>
        <taxon>50 kb inversion clade</taxon>
        <taxon>genistoids sensu lato</taxon>
        <taxon>core genistoids</taxon>
        <taxon>Crotalarieae</taxon>
        <taxon>Crotalaria</taxon>
    </lineage>
</organism>
<keyword evidence="2" id="KW-1185">Reference proteome</keyword>
<dbReference type="PANTHER" id="PTHR34427">
    <property type="entry name" value="DUF4283 DOMAIN PROTEIN"/>
    <property type="match status" value="1"/>
</dbReference>
<reference evidence="1 2" key="1">
    <citation type="submission" date="2024-01" db="EMBL/GenBank/DDBJ databases">
        <title>The genomes of 5 underutilized Papilionoideae crops provide insights into root nodulation and disease resistanc.</title>
        <authorList>
            <person name="Yuan L."/>
        </authorList>
    </citation>
    <scope>NUCLEOTIDE SEQUENCE [LARGE SCALE GENOMIC DNA]</scope>
    <source>
        <strain evidence="1">ZHUSHIDOU_FW_LH</strain>
        <tissue evidence="1">Leaf</tissue>
    </source>
</reference>
<dbReference type="EMBL" id="JAYWIO010000006">
    <property type="protein sequence ID" value="KAK7256876.1"/>
    <property type="molecule type" value="Genomic_DNA"/>
</dbReference>
<protein>
    <recommendedName>
        <fullName evidence="3">DUF4283 domain-containing protein</fullName>
    </recommendedName>
</protein>
<name>A0AAN9EIH9_CROPI</name>
<evidence type="ECO:0008006" key="3">
    <source>
        <dbReference type="Google" id="ProtNLM"/>
    </source>
</evidence>
<comment type="caution">
    <text evidence="1">The sequence shown here is derived from an EMBL/GenBank/DDBJ whole genome shotgun (WGS) entry which is preliminary data.</text>
</comment>
<gene>
    <name evidence="1" type="ORF">RIF29_30425</name>
</gene>
<accession>A0AAN9EIH9</accession>
<sequence length="224" mass="25522">MEESRWAGNDRQRDRVSVQAEKEKVVSCAAEELPKLERKTSGVGSVIPLGGNMMILAPKDDGDISLTIKHDSKWFAGFFDDVEPWSRNVRINERLCWVQCFGIPVLVWSQKLFREIAAKVGTVMLIDEDTKNFSRLDKGRVLISTSSMTHIDSVMNIIVEGELFEVRIIEEVPGYCTNKASVNFLESDYMSSSELEDRWVEECNVELFGEEEIADDDVEEDFQI</sequence>
<proteinExistence type="predicted"/>
<dbReference type="AlphaFoldDB" id="A0AAN9EIH9"/>